<reference evidence="2 3" key="1">
    <citation type="submission" date="2012-03" db="EMBL/GenBank/DDBJ databases">
        <title>Whole Genome Assembly of Papio anubis.</title>
        <authorList>
            <person name="Liu Y.L."/>
            <person name="Abraham K.A."/>
            <person name="Akbar H.A."/>
            <person name="Ali S.A."/>
            <person name="Anosike U.A."/>
            <person name="Aqrawi P.A."/>
            <person name="Arias F.A."/>
            <person name="Attaway T.A."/>
            <person name="Awwad R.A."/>
            <person name="Babu C.B."/>
            <person name="Bandaranaike D.B."/>
            <person name="Battles P.B."/>
            <person name="Bell A.B."/>
            <person name="Beltran B.B."/>
            <person name="Berhane-Mersha D.B."/>
            <person name="Bess C.B."/>
            <person name="Bickham C.B."/>
            <person name="Bolden T.B."/>
            <person name="Carter K.C."/>
            <person name="Chau D.C."/>
            <person name="Chavez A.C."/>
            <person name="Clerc-Blankenburg K.C."/>
            <person name="Coyle M.C."/>
            <person name="Dao M.D."/>
            <person name="Davila M.L.D."/>
            <person name="Davy-Carroll L.D."/>
            <person name="Denson S.D."/>
            <person name="Dinh H.D."/>
            <person name="Fernandez S.F."/>
            <person name="Fernando P.F."/>
            <person name="Forbes L.F."/>
            <person name="Francis C.F."/>
            <person name="Francisco L.F."/>
            <person name="Fu Q.F."/>
            <person name="Garcia-Iii R.G."/>
            <person name="Garrett T.G."/>
            <person name="Gross S.G."/>
            <person name="Gubbala S.G."/>
            <person name="Hirani K.H."/>
            <person name="Hogues M.H."/>
            <person name="Hollins B.H."/>
            <person name="Jackson L.J."/>
            <person name="Javaid M.J."/>
            <person name="Jhangiani S.J."/>
            <person name="Johnson A.J."/>
            <person name="Johnson B.J."/>
            <person name="Jones J.J."/>
            <person name="Joshi V.J."/>
            <person name="Kalu J.K."/>
            <person name="Khan N.K."/>
            <person name="Korchina V.K."/>
            <person name="Kovar C.K."/>
            <person name="Lago L.L."/>
            <person name="Lara F.L."/>
            <person name="Le T.-K.L."/>
            <person name="Lee S.L."/>
            <person name="Legall-Iii F.L."/>
            <person name="Lemon S.L."/>
            <person name="Liu J.L."/>
            <person name="Liu Y.-S.L."/>
            <person name="Liyanage D.L."/>
            <person name="Lopez J.L."/>
            <person name="Lorensuhewa L.L."/>
            <person name="Mata R.M."/>
            <person name="Mathew T.M."/>
            <person name="Mercado C.M."/>
            <person name="Mercado I.M."/>
            <person name="Morales K.M."/>
            <person name="Morgan M.M."/>
            <person name="Munidasa M.M."/>
            <person name="Ngo D.N."/>
            <person name="Nguyen L.N."/>
            <person name="Nguyen T.N."/>
            <person name="Nguyen N.N."/>
            <person name="Obregon M.O."/>
            <person name="Okwuonu G.O."/>
            <person name="Ongeri F.O."/>
            <person name="Onwere C.O."/>
            <person name="Osifeso I.O."/>
            <person name="Parra A.P."/>
            <person name="Patil S.P."/>
            <person name="Perez A.P."/>
            <person name="Perez Y.P."/>
            <person name="Pham C.P."/>
            <person name="Pu L.-L.P."/>
            <person name="Puazo M.P."/>
            <person name="Quiroz J.Q."/>
            <person name="Rouhana J.R."/>
            <person name="Ruiz M.R."/>
            <person name="Ruiz S.-J.R."/>
            <person name="Saada N.S."/>
            <person name="Santibanez J.S."/>
            <person name="Scheel M.S."/>
            <person name="Schneider B.S."/>
            <person name="Simmons D.S."/>
            <person name="Sisson I.S."/>
            <person name="Tang L.-Y.T."/>
            <person name="Thornton R.T."/>
            <person name="Tisius J.T."/>
            <person name="Toledanes G.T."/>
            <person name="Trejos Z.T."/>
            <person name="Usmani K.U."/>
            <person name="Varghese R.V."/>
            <person name="Vattathil S.V."/>
            <person name="Vee V.V."/>
            <person name="Walker D.W."/>
            <person name="Weissenberger G.W."/>
            <person name="White C.W."/>
            <person name="Williams A.W."/>
            <person name="Woodworth J.W."/>
            <person name="Wright R.W."/>
            <person name="Zhu Y.Z."/>
            <person name="Han Y.H."/>
            <person name="Newsham I.N."/>
            <person name="Nazareth L.N."/>
            <person name="Worley K.W."/>
            <person name="Muzny D.M."/>
            <person name="Rogers J.R."/>
            <person name="Gibbs R.G."/>
        </authorList>
    </citation>
    <scope>NUCLEOTIDE SEQUENCE [LARGE SCALE GENOMIC DNA]</scope>
</reference>
<organism evidence="2 3">
    <name type="scientific">Papio anubis</name>
    <name type="common">Olive baboon</name>
    <dbReference type="NCBI Taxonomy" id="9555"/>
    <lineage>
        <taxon>Eukaryota</taxon>
        <taxon>Metazoa</taxon>
        <taxon>Chordata</taxon>
        <taxon>Craniata</taxon>
        <taxon>Vertebrata</taxon>
        <taxon>Euteleostomi</taxon>
        <taxon>Mammalia</taxon>
        <taxon>Eutheria</taxon>
        <taxon>Euarchontoglires</taxon>
        <taxon>Primates</taxon>
        <taxon>Haplorrhini</taxon>
        <taxon>Catarrhini</taxon>
        <taxon>Cercopithecidae</taxon>
        <taxon>Cercopithecinae</taxon>
        <taxon>Papio</taxon>
    </lineage>
</organism>
<accession>A0A8I5R078</accession>
<feature type="region of interest" description="Disordered" evidence="1">
    <location>
        <begin position="205"/>
        <end position="242"/>
    </location>
</feature>
<dbReference type="Proteomes" id="UP000028761">
    <property type="component" value="Chromosome 5"/>
</dbReference>
<reference evidence="2" key="3">
    <citation type="submission" date="2025-09" db="UniProtKB">
        <authorList>
            <consortium name="Ensembl"/>
        </authorList>
    </citation>
    <scope>IDENTIFICATION</scope>
</reference>
<feature type="region of interest" description="Disordered" evidence="1">
    <location>
        <begin position="290"/>
        <end position="322"/>
    </location>
</feature>
<feature type="region of interest" description="Disordered" evidence="1">
    <location>
        <begin position="1"/>
        <end position="183"/>
    </location>
</feature>
<feature type="compositionally biased region" description="Basic and acidic residues" evidence="1">
    <location>
        <begin position="37"/>
        <end position="51"/>
    </location>
</feature>
<feature type="compositionally biased region" description="Polar residues" evidence="1">
    <location>
        <begin position="1"/>
        <end position="10"/>
    </location>
</feature>
<evidence type="ECO:0000313" key="3">
    <source>
        <dbReference type="Proteomes" id="UP000028761"/>
    </source>
</evidence>
<dbReference type="GeneTree" id="ENSGT00530000066436"/>
<feature type="compositionally biased region" description="Basic and acidic residues" evidence="1">
    <location>
        <begin position="121"/>
        <end position="131"/>
    </location>
</feature>
<evidence type="ECO:0000313" key="2">
    <source>
        <dbReference type="Ensembl" id="ENSPANP00000051636.1"/>
    </source>
</evidence>
<keyword evidence="3" id="KW-1185">Reference proteome</keyword>
<name>A0A8I5R078_PAPAN</name>
<sequence length="468" mass="49802">MSVVAVSSQARKLPLRRPAAPSTQARCINLLSAPGPGREEQLPAGSRDRPPGRPAGQQREGRKNPRESAPGSRRGSACGTGRGGRRRVPAHPEAWAPPKAGARGPSRSPGDDKSLLAVGARDQKREGREFEDLPGLRSPWKRCGSLLPHGFERGPDVPASDRPAESPAGAHFQPRPRPAAPGQVRRVRSAGLFFCVRSTHDASTTGAGAQARVVAPSATPSPAAGAEEPEEGGKGSGLLTQTSEGRSACRGVWLLSGDPRADYGWPCVAKFKLSLPECLRRRRGAARLLQDIQQSGEAGTSGRRSDAPAGNAAGGRGVFPGRARPLRLRGKFSWPREGWCPGREQPRCIWAWLRRLQNALERSGPPTAQHWPRQGSPFWAGYQLGAEGGAEVVPAARCRQVHAAKPHAAPKPRVRPALAASVSPGDLEAGWGEDTVLLGPHRSAVPIPRPPRGRPRRGLRGTIALKLQ</sequence>
<dbReference type="Ensembl" id="ENSPANT00000075585.1">
    <property type="protein sequence ID" value="ENSPANP00000051636.1"/>
    <property type="gene ID" value="ENSPANG00000046102.1"/>
</dbReference>
<feature type="region of interest" description="Disordered" evidence="1">
    <location>
        <begin position="439"/>
        <end position="468"/>
    </location>
</feature>
<reference evidence="2" key="2">
    <citation type="submission" date="2025-08" db="UniProtKB">
        <authorList>
            <consortium name="Ensembl"/>
        </authorList>
    </citation>
    <scope>IDENTIFICATION</scope>
</reference>
<dbReference type="AlphaFoldDB" id="A0A8I5R078"/>
<proteinExistence type="predicted"/>
<evidence type="ECO:0000256" key="1">
    <source>
        <dbReference type="SAM" id="MobiDB-lite"/>
    </source>
</evidence>
<protein>
    <submittedName>
        <fullName evidence="2">Uncharacterized protein</fullName>
    </submittedName>
</protein>
<feature type="compositionally biased region" description="Low complexity" evidence="1">
    <location>
        <begin position="215"/>
        <end position="226"/>
    </location>
</feature>